<accession>A0A1H7RQB2</accession>
<feature type="domain" description="Protein FecR C-terminal" evidence="3">
    <location>
        <begin position="254"/>
        <end position="321"/>
    </location>
</feature>
<dbReference type="Pfam" id="PF04773">
    <property type="entry name" value="FecR"/>
    <property type="match status" value="1"/>
</dbReference>
<reference evidence="5" key="1">
    <citation type="submission" date="2016-10" db="EMBL/GenBank/DDBJ databases">
        <authorList>
            <person name="Varghese N."/>
            <person name="Submissions S."/>
        </authorList>
    </citation>
    <scope>NUCLEOTIDE SEQUENCE [LARGE SCALE GENOMIC DNA]</scope>
    <source>
        <strain evidence="5">Jip14</strain>
    </source>
</reference>
<proteinExistence type="predicted"/>
<dbReference type="PANTHER" id="PTHR30273:SF2">
    <property type="entry name" value="PROTEIN FECR"/>
    <property type="match status" value="1"/>
</dbReference>
<dbReference type="GO" id="GO:0016989">
    <property type="term" value="F:sigma factor antagonist activity"/>
    <property type="evidence" value="ECO:0007669"/>
    <property type="project" value="TreeGrafter"/>
</dbReference>
<dbReference type="Gene3D" id="3.55.50.30">
    <property type="match status" value="1"/>
</dbReference>
<feature type="transmembrane region" description="Helical" evidence="1">
    <location>
        <begin position="77"/>
        <end position="97"/>
    </location>
</feature>
<dbReference type="AlphaFoldDB" id="A0A1H7RQB2"/>
<keyword evidence="1" id="KW-0812">Transmembrane</keyword>
<keyword evidence="1" id="KW-1133">Transmembrane helix</keyword>
<dbReference type="InterPro" id="IPR032508">
    <property type="entry name" value="FecR_C"/>
</dbReference>
<dbReference type="Gene3D" id="2.60.120.1440">
    <property type="match status" value="1"/>
</dbReference>
<name>A0A1H7RQB2_9SPHI</name>
<protein>
    <submittedName>
        <fullName evidence="4">FecR family protein</fullName>
    </submittedName>
</protein>
<evidence type="ECO:0000259" key="2">
    <source>
        <dbReference type="Pfam" id="PF04773"/>
    </source>
</evidence>
<sequence length="322" mass="36997">MAKHVNSAFLKALIQRYQRRQATRGERFIVERWYAWFDQQQADTPAWLNDDEDVKRFEERLIAITSTRNRPARTGRWRIWLGAAATLLVGLCGWWVLEGRLDNQLRQPGRAGTVAEHVTAPGQRKLIRLADGSEVWLGSASRLRYRQDFRGPQREVDVEGQAFFAVSPDPQRPFVVHMDDCTVQVLGTSFDVRNYRDDEHRMITVAEGRVSVRTPVDRIEISKRQQVSVAAKTGSIQVMDQLDESVLTWKEGILVIREQPLPEIVKQLERWYAVSFRIDTPGLKNKRLSLRVRNESLHEVLTVLAVAGGFEFSISGEQVTLY</sequence>
<dbReference type="InterPro" id="IPR012373">
    <property type="entry name" value="Ferrdict_sens_TM"/>
</dbReference>
<dbReference type="Proteomes" id="UP000198916">
    <property type="component" value="Unassembled WGS sequence"/>
</dbReference>
<dbReference type="EMBL" id="FNZR01000007">
    <property type="protein sequence ID" value="SEL62426.1"/>
    <property type="molecule type" value="Genomic_DNA"/>
</dbReference>
<dbReference type="RefSeq" id="WP_090607244.1">
    <property type="nucleotide sequence ID" value="NZ_FNZR01000007.1"/>
</dbReference>
<evidence type="ECO:0000313" key="5">
    <source>
        <dbReference type="Proteomes" id="UP000198916"/>
    </source>
</evidence>
<dbReference type="PANTHER" id="PTHR30273">
    <property type="entry name" value="PERIPLASMIC SIGNAL SENSOR AND SIGMA FACTOR ACTIVATOR FECR-RELATED"/>
    <property type="match status" value="1"/>
</dbReference>
<organism evidence="4 5">
    <name type="scientific">Parapedobacter koreensis</name>
    <dbReference type="NCBI Taxonomy" id="332977"/>
    <lineage>
        <taxon>Bacteria</taxon>
        <taxon>Pseudomonadati</taxon>
        <taxon>Bacteroidota</taxon>
        <taxon>Sphingobacteriia</taxon>
        <taxon>Sphingobacteriales</taxon>
        <taxon>Sphingobacteriaceae</taxon>
        <taxon>Parapedobacter</taxon>
    </lineage>
</organism>
<evidence type="ECO:0000256" key="1">
    <source>
        <dbReference type="SAM" id="Phobius"/>
    </source>
</evidence>
<feature type="domain" description="FecR protein" evidence="2">
    <location>
        <begin position="117"/>
        <end position="210"/>
    </location>
</feature>
<dbReference type="InterPro" id="IPR006860">
    <property type="entry name" value="FecR"/>
</dbReference>
<gene>
    <name evidence="4" type="ORF">SAMN05421740_107247</name>
</gene>
<dbReference type="PIRSF" id="PIRSF018266">
    <property type="entry name" value="FecR"/>
    <property type="match status" value="1"/>
</dbReference>
<keyword evidence="5" id="KW-1185">Reference proteome</keyword>
<keyword evidence="1" id="KW-0472">Membrane</keyword>
<evidence type="ECO:0000259" key="3">
    <source>
        <dbReference type="Pfam" id="PF16344"/>
    </source>
</evidence>
<evidence type="ECO:0000313" key="4">
    <source>
        <dbReference type="EMBL" id="SEL62426.1"/>
    </source>
</evidence>
<dbReference type="Pfam" id="PF16344">
    <property type="entry name" value="FecR_C"/>
    <property type="match status" value="1"/>
</dbReference>
<dbReference type="OrthoDB" id="1099916at2"/>
<dbReference type="STRING" id="332977.SAMN05421740_107247"/>